<keyword evidence="2" id="KW-1185">Reference proteome</keyword>
<dbReference type="Proteomes" id="UP000002195">
    <property type="component" value="Unassembled WGS sequence"/>
</dbReference>
<dbReference type="RefSeq" id="XP_639177.1">
    <property type="nucleotide sequence ID" value="XM_634085.1"/>
</dbReference>
<dbReference type="VEuPathDB" id="AmoebaDB:DDB_G0283221"/>
<organism evidence="1 2">
    <name type="scientific">Dictyostelium discoideum</name>
    <name type="common">Social amoeba</name>
    <dbReference type="NCBI Taxonomy" id="44689"/>
    <lineage>
        <taxon>Eukaryota</taxon>
        <taxon>Amoebozoa</taxon>
        <taxon>Evosea</taxon>
        <taxon>Eumycetozoa</taxon>
        <taxon>Dictyostelia</taxon>
        <taxon>Dictyosteliales</taxon>
        <taxon>Dictyosteliaceae</taxon>
        <taxon>Dictyostelium</taxon>
    </lineage>
</organism>
<dbReference type="HOGENOM" id="CLU_2890469_0_0_1"/>
<gene>
    <name evidence="1" type="ORF">DDB_G0283221</name>
</gene>
<evidence type="ECO:0000313" key="2">
    <source>
        <dbReference type="Proteomes" id="UP000002195"/>
    </source>
</evidence>
<protein>
    <submittedName>
        <fullName evidence="1">Uncharacterized protein</fullName>
    </submittedName>
</protein>
<accession>Q54RG8</accession>
<dbReference type="PaxDb" id="44689-DDB0218452"/>
<dbReference type="InParanoid" id="Q54RG8"/>
<comment type="caution">
    <text evidence="1">The sequence shown here is derived from an EMBL/GenBank/DDBJ whole genome shotgun (WGS) entry which is preliminary data.</text>
</comment>
<dbReference type="EMBL" id="AAFI02000051">
    <property type="protein sequence ID" value="EAL65849.1"/>
    <property type="molecule type" value="Genomic_DNA"/>
</dbReference>
<dbReference type="AlphaFoldDB" id="Q54RG8"/>
<dbReference type="KEGG" id="ddi:DDB_G0283221"/>
<dbReference type="GeneID" id="8623953"/>
<reference evidence="1 2" key="1">
    <citation type="journal article" date="2005" name="Nature">
        <title>The genome of the social amoeba Dictyostelium discoideum.</title>
        <authorList>
            <consortium name="The Dictyostelium discoideum Sequencing Consortium"/>
            <person name="Eichinger L."/>
            <person name="Pachebat J.A."/>
            <person name="Glockner G."/>
            <person name="Rajandream M.A."/>
            <person name="Sucgang R."/>
            <person name="Berriman M."/>
            <person name="Song J."/>
            <person name="Olsen R."/>
            <person name="Szafranski K."/>
            <person name="Xu Q."/>
            <person name="Tunggal B."/>
            <person name="Kummerfeld S."/>
            <person name="Madera M."/>
            <person name="Konfortov B.A."/>
            <person name="Rivero F."/>
            <person name="Bankier A.T."/>
            <person name="Lehmann R."/>
            <person name="Hamlin N."/>
            <person name="Davies R."/>
            <person name="Gaudet P."/>
            <person name="Fey P."/>
            <person name="Pilcher K."/>
            <person name="Chen G."/>
            <person name="Saunders D."/>
            <person name="Sodergren E."/>
            <person name="Davis P."/>
            <person name="Kerhornou A."/>
            <person name="Nie X."/>
            <person name="Hall N."/>
            <person name="Anjard C."/>
            <person name="Hemphill L."/>
            <person name="Bason N."/>
            <person name="Farbrother P."/>
            <person name="Desany B."/>
            <person name="Just E."/>
            <person name="Morio T."/>
            <person name="Rost R."/>
            <person name="Churcher C."/>
            <person name="Cooper J."/>
            <person name="Haydock S."/>
            <person name="van Driessche N."/>
            <person name="Cronin A."/>
            <person name="Goodhead I."/>
            <person name="Muzny D."/>
            <person name="Mourier T."/>
            <person name="Pain A."/>
            <person name="Lu M."/>
            <person name="Harper D."/>
            <person name="Lindsay R."/>
            <person name="Hauser H."/>
            <person name="James K."/>
            <person name="Quiles M."/>
            <person name="Madan Babu M."/>
            <person name="Saito T."/>
            <person name="Buchrieser C."/>
            <person name="Wardroper A."/>
            <person name="Felder M."/>
            <person name="Thangavelu M."/>
            <person name="Johnson D."/>
            <person name="Knights A."/>
            <person name="Loulseged H."/>
            <person name="Mungall K."/>
            <person name="Oliver K."/>
            <person name="Price C."/>
            <person name="Quail M.A."/>
            <person name="Urushihara H."/>
            <person name="Hernandez J."/>
            <person name="Rabbinowitsch E."/>
            <person name="Steffen D."/>
            <person name="Sanders M."/>
            <person name="Ma J."/>
            <person name="Kohara Y."/>
            <person name="Sharp S."/>
            <person name="Simmonds M."/>
            <person name="Spiegler S."/>
            <person name="Tivey A."/>
            <person name="Sugano S."/>
            <person name="White B."/>
            <person name="Walker D."/>
            <person name="Woodward J."/>
            <person name="Winckler T."/>
            <person name="Tanaka Y."/>
            <person name="Shaulsky G."/>
            <person name="Schleicher M."/>
            <person name="Weinstock G."/>
            <person name="Rosenthal A."/>
            <person name="Cox E.C."/>
            <person name="Chisholm R.L."/>
            <person name="Gibbs R."/>
            <person name="Loomis W.F."/>
            <person name="Platzer M."/>
            <person name="Kay R.R."/>
            <person name="Williams J."/>
            <person name="Dear P.H."/>
            <person name="Noegel A.A."/>
            <person name="Barrell B."/>
            <person name="Kuspa A."/>
        </authorList>
    </citation>
    <scope>NUCLEOTIDE SEQUENCE [LARGE SCALE GENOMIC DNA]</scope>
    <source>
        <strain evidence="1 2">AX4</strain>
    </source>
</reference>
<proteinExistence type="predicted"/>
<sequence length="63" mass="7038">MFIGDEITQVLLVIDGLDQLDKKNRTHTLDLLPITLPIKLMASTLDGDHTQSCRKCKFGLAIE</sequence>
<name>Q54RG8_DICDI</name>
<evidence type="ECO:0000313" key="1">
    <source>
        <dbReference type="EMBL" id="EAL65849.1"/>
    </source>
</evidence>